<dbReference type="Proteomes" id="UP000012065">
    <property type="component" value="Unassembled WGS sequence"/>
</dbReference>
<evidence type="ECO:0000256" key="1">
    <source>
        <dbReference type="ARBA" id="ARBA00022737"/>
    </source>
</evidence>
<dbReference type="SUPFAM" id="SSF52540">
    <property type="entry name" value="P-loop containing nucleoside triphosphate hydrolases"/>
    <property type="match status" value="1"/>
</dbReference>
<dbReference type="Pfam" id="PF24883">
    <property type="entry name" value="NPHP3_N"/>
    <property type="match status" value="1"/>
</dbReference>
<dbReference type="PANTHER" id="PTHR10039:SF14">
    <property type="entry name" value="NACHT DOMAIN-CONTAINING PROTEIN"/>
    <property type="match status" value="1"/>
</dbReference>
<feature type="compositionally biased region" description="Basic and acidic residues" evidence="2">
    <location>
        <begin position="605"/>
        <end position="617"/>
    </location>
</feature>
<keyword evidence="1" id="KW-0677">Repeat</keyword>
<dbReference type="InterPro" id="IPR007111">
    <property type="entry name" value="NACHT_NTPase"/>
</dbReference>
<dbReference type="HOGENOM" id="CLU_000288_6_10_1"/>
<dbReference type="AlphaFoldDB" id="M5C6H2"/>
<reference evidence="4 5" key="1">
    <citation type="journal article" date="2013" name="J. Biotechnol.">
        <title>Establishment and interpretation of the genome sequence of the phytopathogenic fungus Rhizoctonia solani AG1-IB isolate 7/3/14.</title>
        <authorList>
            <person name="Wibberg D.W."/>
            <person name="Jelonek L.J."/>
            <person name="Rupp O.R."/>
            <person name="Hennig M.H."/>
            <person name="Eikmeyer F.E."/>
            <person name="Goesmann A.G."/>
            <person name="Hartmann A.H."/>
            <person name="Borriss R.B."/>
            <person name="Grosch R.G."/>
            <person name="Puehler A.P."/>
            <person name="Schlueter A.S."/>
        </authorList>
    </citation>
    <scope>NUCLEOTIDE SEQUENCE [LARGE SCALE GENOMIC DNA]</scope>
    <source>
        <strain evidence="5">AG1-IB / isolate 7/3/14</strain>
    </source>
</reference>
<dbReference type="InterPro" id="IPR027417">
    <property type="entry name" value="P-loop_NTPase"/>
</dbReference>
<dbReference type="PANTHER" id="PTHR10039">
    <property type="entry name" value="AMELOGENIN"/>
    <property type="match status" value="1"/>
</dbReference>
<feature type="domain" description="NACHT" evidence="3">
    <location>
        <begin position="174"/>
        <end position="319"/>
    </location>
</feature>
<accession>M5C6H2</accession>
<gene>
    <name evidence="4" type="ORF">BN14_08786</name>
</gene>
<sequence>MCCCVSATASCGARTDPLSPKHRVEYKELTASMASLSTSLSQHLEKSKSASMTEFVERMSIAIKEQTDIIASKQRNGTGRHLAQAHKDQDEIMNAYRRIESLFRQLQSDATLSVWSTVDEQLVNTRLEALLPSKLAAHNSRLALEINRRACTQDTRVQLLLDLNDWSLDLGAPNIYWMNGMAGTGKTTIAYTFSEALKDRRLLGASFFCSRTSGECRDVGRIIPTIAYQLARYSRPFQVALTGILGSDPDIGTQTITHQFEKLIKRPLESVKEAMPAGLVIVIDALDECSNAKGVGMILDMLFRMATSLPLKFFVTSRPEPSVYARVHAQSDKTRLLVVLHEIESSLVRADIELFLREELSSDQVPDTQLERLAELAGNLFIYAATVIRYIRRTGFAIDHKRLGNILNASTGASRQYAEVDHLYASILRNAIDDPNLEVVEKEQIQLVLWAVVCMHEPVTVNALAEMTGTEPVDVEAALTPLFSVLHVSEATGTVSALHASFPDFIFDRARSDRFHCNELETNQTLAQHCFGIMDRQLWFNLCGLESSFKYDHEVDGLAARVSEAISPTLSYVIGHWGDHLVPVDWTAVLDGSTEPQRHPKRRDQHATEAKAMADGR</sequence>
<dbReference type="InterPro" id="IPR056884">
    <property type="entry name" value="NPHP3-like_N"/>
</dbReference>
<organism evidence="4 5">
    <name type="scientific">Thanatephorus cucumeris (strain AG1-IB / isolate 7/3/14)</name>
    <name type="common">Lettuce bottom rot fungus</name>
    <name type="synonym">Rhizoctonia solani</name>
    <dbReference type="NCBI Taxonomy" id="1108050"/>
    <lineage>
        <taxon>Eukaryota</taxon>
        <taxon>Fungi</taxon>
        <taxon>Dikarya</taxon>
        <taxon>Basidiomycota</taxon>
        <taxon>Agaricomycotina</taxon>
        <taxon>Agaricomycetes</taxon>
        <taxon>Cantharellales</taxon>
        <taxon>Ceratobasidiaceae</taxon>
        <taxon>Rhizoctonia</taxon>
        <taxon>Rhizoctonia solani AG-1</taxon>
    </lineage>
</organism>
<dbReference type="Gene3D" id="3.40.50.300">
    <property type="entry name" value="P-loop containing nucleotide triphosphate hydrolases"/>
    <property type="match status" value="1"/>
</dbReference>
<evidence type="ECO:0000259" key="3">
    <source>
        <dbReference type="PROSITE" id="PS50837"/>
    </source>
</evidence>
<evidence type="ECO:0000256" key="2">
    <source>
        <dbReference type="SAM" id="MobiDB-lite"/>
    </source>
</evidence>
<feature type="region of interest" description="Disordered" evidence="2">
    <location>
        <begin position="592"/>
        <end position="617"/>
    </location>
</feature>
<proteinExistence type="predicted"/>
<dbReference type="EMBL" id="CAOJ01013477">
    <property type="protein sequence ID" value="CCO34680.1"/>
    <property type="molecule type" value="Genomic_DNA"/>
</dbReference>
<name>M5C6H2_THACB</name>
<evidence type="ECO:0000313" key="5">
    <source>
        <dbReference type="Proteomes" id="UP000012065"/>
    </source>
</evidence>
<protein>
    <recommendedName>
        <fullName evidence="3">NACHT domain-containing protein</fullName>
    </recommendedName>
</protein>
<comment type="caution">
    <text evidence="4">The sequence shown here is derived from an EMBL/GenBank/DDBJ whole genome shotgun (WGS) entry which is preliminary data.</text>
</comment>
<evidence type="ECO:0000313" key="4">
    <source>
        <dbReference type="EMBL" id="CCO34680.1"/>
    </source>
</evidence>
<dbReference type="PROSITE" id="PS50837">
    <property type="entry name" value="NACHT"/>
    <property type="match status" value="1"/>
</dbReference>